<dbReference type="InterPro" id="IPR010730">
    <property type="entry name" value="HET"/>
</dbReference>
<evidence type="ECO:0000313" key="3">
    <source>
        <dbReference type="EMBL" id="KAK2616487.1"/>
    </source>
</evidence>
<feature type="domain" description="Heterokaryon incompatibility" evidence="2">
    <location>
        <begin position="281"/>
        <end position="431"/>
    </location>
</feature>
<dbReference type="AlphaFoldDB" id="A0AAJ0CYP9"/>
<sequence>MEEPHLEELVDELTIVSATKGHLLYSHMTGVIGDASQKDRPSLSDEVKEMIQVWRTDPNVEPEDSDTIDKRAAPRDSGASRDTFVSHLYINNRWGLYHDTKGKIEEWWISDPPVLREEENKWKWKSERTSIHFEQLHTVFERENCAFCGLLARQIRADHDINKVNPEHLKLGDFYLEILDEGPETGLMLEVLYNLDILHAEQSRFIIHWVDFASEPGKMTPFNGFAVLPASVSFDACNGWLQMCDKCHPTLKYDTKSKESKLRLIDVQENCISMVELPCRYVCLSYVWGGVEQATLNYKTKPILEKKNGLRSNSIKLSKTITDAIVATRKLKMRYLWIDALCIQQDDAQDLSSNIANMDAIYGNAALTIVASTNSNPTQGLPGVSNIPRSKEANYAVVQGMILAVAMHDYRNPLIELNESLWNTRAWTFQERYLSQRLVIFSDSEVMFVCPHSVMFEDTQPTVEPHFESREVKATIDNVCSEHEIWFDIWKDSTQTAPVKIFRSPDGQTRMLSNKSSDPETFDFSQISAPTYSYKQVNIKRAAGFEQFEGLSLWETYRRCAYEYSRRQMSSDEDSVAAFTGLSNRIVRGVNAKFWFNIPSFAFARGLLWYPKQPLRRKVDLDGNPMFPSWSWAAWKGHCHYRGRGWYNALYTGPVTTVKWLAEANREEFAQKHIDKHEPDMLQAALDGKLDLVETIDFGKLYHMDYREKGWKALVEKEKNQTVYVHNKYPGVILDYPIPMPDEELPNLVQKDDTLRFLAFSASVRFCNMSQSRFVQEPGREPYLQVGLNDESASANERPPWQRIIYHQGYRAGYLMLNVPFDEIDESAICYKLVAISRDALSSIAPPKDPTIYFTLGPVEFQYHLGIKETFERDVTANIPLPDKEVTPATGPVGENGDAWWDTRRFQDSIFPLYNVLLVRDIGKHVERIGVGKMHWHALHHAGAKEEVVSIK</sequence>
<dbReference type="EMBL" id="JASWJB010000005">
    <property type="protein sequence ID" value="KAK2616487.1"/>
    <property type="molecule type" value="Genomic_DNA"/>
</dbReference>
<feature type="region of interest" description="Disordered" evidence="1">
    <location>
        <begin position="55"/>
        <end position="79"/>
    </location>
</feature>
<evidence type="ECO:0000256" key="1">
    <source>
        <dbReference type="SAM" id="MobiDB-lite"/>
    </source>
</evidence>
<dbReference type="Proteomes" id="UP001251528">
    <property type="component" value="Unassembled WGS sequence"/>
</dbReference>
<proteinExistence type="predicted"/>
<name>A0AAJ0CYP9_9HYPO</name>
<protein>
    <recommendedName>
        <fullName evidence="2">Heterokaryon incompatibility domain-containing protein</fullName>
    </recommendedName>
</protein>
<dbReference type="PANTHER" id="PTHR33112:SF12">
    <property type="entry name" value="HETEROKARYON INCOMPATIBILITY DOMAIN-CONTAINING PROTEIN"/>
    <property type="match status" value="1"/>
</dbReference>
<evidence type="ECO:0000259" key="2">
    <source>
        <dbReference type="Pfam" id="PF06985"/>
    </source>
</evidence>
<keyword evidence="4" id="KW-1185">Reference proteome</keyword>
<reference evidence="3" key="1">
    <citation type="submission" date="2023-06" db="EMBL/GenBank/DDBJ databases">
        <title>Conoideocrella luteorostrata (Hypocreales: Clavicipitaceae), a potential biocontrol fungus for elongate hemlock scale in United States Christmas tree production areas.</title>
        <authorList>
            <person name="Barrett H."/>
            <person name="Lovett B."/>
            <person name="Macias A.M."/>
            <person name="Stajich J.E."/>
            <person name="Kasson M.T."/>
        </authorList>
    </citation>
    <scope>NUCLEOTIDE SEQUENCE</scope>
    <source>
        <strain evidence="3">ARSEF 14590</strain>
    </source>
</reference>
<comment type="caution">
    <text evidence="3">The sequence shown here is derived from an EMBL/GenBank/DDBJ whole genome shotgun (WGS) entry which is preliminary data.</text>
</comment>
<accession>A0AAJ0CYP9</accession>
<organism evidence="3 4">
    <name type="scientific">Conoideocrella luteorostrata</name>
    <dbReference type="NCBI Taxonomy" id="1105319"/>
    <lineage>
        <taxon>Eukaryota</taxon>
        <taxon>Fungi</taxon>
        <taxon>Dikarya</taxon>
        <taxon>Ascomycota</taxon>
        <taxon>Pezizomycotina</taxon>
        <taxon>Sordariomycetes</taxon>
        <taxon>Hypocreomycetidae</taxon>
        <taxon>Hypocreales</taxon>
        <taxon>Clavicipitaceae</taxon>
        <taxon>Conoideocrella</taxon>
    </lineage>
</organism>
<gene>
    <name evidence="3" type="ORF">QQS21_000529</name>
</gene>
<dbReference type="PANTHER" id="PTHR33112">
    <property type="entry name" value="DOMAIN PROTEIN, PUTATIVE-RELATED"/>
    <property type="match status" value="1"/>
</dbReference>
<evidence type="ECO:0000313" key="4">
    <source>
        <dbReference type="Proteomes" id="UP001251528"/>
    </source>
</evidence>
<dbReference type="Pfam" id="PF06985">
    <property type="entry name" value="HET"/>
    <property type="match status" value="1"/>
</dbReference>